<feature type="compositionally biased region" description="Polar residues" evidence="3">
    <location>
        <begin position="12"/>
        <end position="31"/>
    </location>
</feature>
<comment type="pathway">
    <text evidence="2">Protein modification; protein ubiquitination.</text>
</comment>
<dbReference type="GO" id="GO:0043161">
    <property type="term" value="P:proteasome-mediated ubiquitin-dependent protein catabolic process"/>
    <property type="evidence" value="ECO:0007669"/>
    <property type="project" value="TreeGrafter"/>
</dbReference>
<gene>
    <name evidence="4" type="ORF">LOD99_368</name>
</gene>
<evidence type="ECO:0000256" key="1">
    <source>
        <dbReference type="ARBA" id="ARBA00022679"/>
    </source>
</evidence>
<dbReference type="EC" id="2.3.2.26" evidence="2"/>
<feature type="compositionally biased region" description="Acidic residues" evidence="3">
    <location>
        <begin position="1"/>
        <end position="11"/>
    </location>
</feature>
<dbReference type="GO" id="GO:0061630">
    <property type="term" value="F:ubiquitin protein ligase activity"/>
    <property type="evidence" value="ECO:0007669"/>
    <property type="project" value="UniProtKB-UniRule"/>
</dbReference>
<keyword evidence="5" id="KW-1185">Reference proteome</keyword>
<evidence type="ECO:0000256" key="3">
    <source>
        <dbReference type="SAM" id="MobiDB-lite"/>
    </source>
</evidence>
<evidence type="ECO:0000313" key="5">
    <source>
        <dbReference type="Proteomes" id="UP001165289"/>
    </source>
</evidence>
<reference evidence="4 5" key="1">
    <citation type="journal article" date="2023" name="BMC Biol.">
        <title>The compact genome of the sponge Oopsacas minuta (Hexactinellida) is lacking key metazoan core genes.</title>
        <authorList>
            <person name="Santini S."/>
            <person name="Schenkelaars Q."/>
            <person name="Jourda C."/>
            <person name="Duchesne M."/>
            <person name="Belahbib H."/>
            <person name="Rocher C."/>
            <person name="Selva M."/>
            <person name="Riesgo A."/>
            <person name="Vervoort M."/>
            <person name="Leys S.P."/>
            <person name="Kodjabachian L."/>
            <person name="Le Bivic A."/>
            <person name="Borchiellini C."/>
            <person name="Claverie J.M."/>
            <person name="Renard E."/>
        </authorList>
    </citation>
    <scope>NUCLEOTIDE SEQUENCE [LARGE SCALE GENOMIC DNA]</scope>
    <source>
        <strain evidence="4">SPO-2</strain>
    </source>
</reference>
<dbReference type="InterPro" id="IPR045322">
    <property type="entry name" value="HECTD1/TRIP12-like"/>
</dbReference>
<keyword evidence="1 2" id="KW-0808">Transferase</keyword>
<proteinExistence type="inferred from homology"/>
<dbReference type="GO" id="GO:0000209">
    <property type="term" value="P:protein polyubiquitination"/>
    <property type="evidence" value="ECO:0007669"/>
    <property type="project" value="TreeGrafter"/>
</dbReference>
<dbReference type="EMBL" id="JAKMXF010000111">
    <property type="protein sequence ID" value="KAI6657625.1"/>
    <property type="molecule type" value="Genomic_DNA"/>
</dbReference>
<comment type="caution">
    <text evidence="4">The sequence shown here is derived from an EMBL/GenBank/DDBJ whole genome shotgun (WGS) entry which is preliminary data.</text>
</comment>
<comment type="catalytic activity">
    <reaction evidence="2">
        <text>S-ubiquitinyl-[E2 ubiquitin-conjugating enzyme]-L-cysteine + [acceptor protein]-L-lysine = [E2 ubiquitin-conjugating enzyme]-L-cysteine + N(6)-ubiquitinyl-[acceptor protein]-L-lysine.</text>
        <dbReference type="EC" id="2.3.2.26"/>
    </reaction>
</comment>
<accession>A0AAV7KAA2</accession>
<dbReference type="Proteomes" id="UP001165289">
    <property type="component" value="Unassembled WGS sequence"/>
</dbReference>
<evidence type="ECO:0000256" key="2">
    <source>
        <dbReference type="RuleBase" id="RU369009"/>
    </source>
</evidence>
<organism evidence="4 5">
    <name type="scientific">Oopsacas minuta</name>
    <dbReference type="NCBI Taxonomy" id="111878"/>
    <lineage>
        <taxon>Eukaryota</taxon>
        <taxon>Metazoa</taxon>
        <taxon>Porifera</taxon>
        <taxon>Hexactinellida</taxon>
        <taxon>Hexasterophora</taxon>
        <taxon>Lyssacinosida</taxon>
        <taxon>Leucopsacidae</taxon>
        <taxon>Oopsacas</taxon>
    </lineage>
</organism>
<keyword evidence="2" id="KW-0833">Ubl conjugation pathway</keyword>
<dbReference type="PANTHER" id="PTHR45670">
    <property type="entry name" value="E3 UBIQUITIN-PROTEIN LIGASE TRIP12"/>
    <property type="match status" value="1"/>
</dbReference>
<dbReference type="PANTHER" id="PTHR45670:SF1">
    <property type="entry name" value="E3 UBIQUITIN-PROTEIN LIGASE HECTD1"/>
    <property type="match status" value="1"/>
</dbReference>
<sequence>MDGGSSEESDSNTEQVQAPSSPETKPRSNSAGLEATKQVFSGDPTLAAQFVITYVPILCQAYHSTLSRTVKKMTLDLIRRLLKTPPDDLLHDLSCIELSCGGCLPSILSDLLAISLAPEEYIESHLISLQMIQFSITKCPAIFKDSFTSLGIVDMIKEMVKIPPEQPIVVPDATKIEPRKAYHWNSWCFMAFRDDTVYIWNQFCALELNFMSNGWFKFAIDSKPRLMYSSGTIQPDKRTPSFLHTMKLCRETINFTAGSLPLLSCPDSPDLLMGRWVLSCPEEGVLNISNSQRLKQLLVLREQVADGFGFNYNDNSLNFTGAPMLDLLTITWNRKSKPKSDGSDKIAAIAEKIIEVHFFDSTSIARKSTLKLQALALKLKTACETHEDSSLPDSENHLKEVDELLNNLVTIISSDNSLTAYELHFSKIVDALLACVEPVSYHN</sequence>
<protein>
    <recommendedName>
        <fullName evidence="2">E3 ubiquitin-protein ligase</fullName>
        <ecNumber evidence="2">2.3.2.26</ecNumber>
    </recommendedName>
</protein>
<comment type="similarity">
    <text evidence="2">Belongs to the UPL family. K-HECT subfamily.</text>
</comment>
<dbReference type="AlphaFoldDB" id="A0AAV7KAA2"/>
<feature type="region of interest" description="Disordered" evidence="3">
    <location>
        <begin position="1"/>
        <end position="31"/>
    </location>
</feature>
<evidence type="ECO:0000313" key="4">
    <source>
        <dbReference type="EMBL" id="KAI6657625.1"/>
    </source>
</evidence>
<comment type="function">
    <text evidence="2">E3 ubiquitin-protein ligase which accepts ubiquitin from an E2 ubiquitin-conjugating enzyme in the form of a thioester and then directly transfers the ubiquitin to targeted substrates.</text>
</comment>
<name>A0AAV7KAA2_9METZ</name>